<gene>
    <name evidence="2" type="ORF">PEVE_00040170</name>
</gene>
<keyword evidence="3" id="KW-1185">Reference proteome</keyword>
<feature type="region of interest" description="Disordered" evidence="1">
    <location>
        <begin position="1"/>
        <end position="23"/>
    </location>
</feature>
<feature type="compositionally biased region" description="Polar residues" evidence="1">
    <location>
        <begin position="1"/>
        <end position="11"/>
    </location>
</feature>
<evidence type="ECO:0000313" key="2">
    <source>
        <dbReference type="EMBL" id="CAH3041086.1"/>
    </source>
</evidence>
<organism evidence="2 3">
    <name type="scientific">Porites evermanni</name>
    <dbReference type="NCBI Taxonomy" id="104178"/>
    <lineage>
        <taxon>Eukaryota</taxon>
        <taxon>Metazoa</taxon>
        <taxon>Cnidaria</taxon>
        <taxon>Anthozoa</taxon>
        <taxon>Hexacorallia</taxon>
        <taxon>Scleractinia</taxon>
        <taxon>Fungiina</taxon>
        <taxon>Poritidae</taxon>
        <taxon>Porites</taxon>
    </lineage>
</organism>
<evidence type="ECO:0000256" key="1">
    <source>
        <dbReference type="SAM" id="MobiDB-lite"/>
    </source>
</evidence>
<evidence type="ECO:0000313" key="3">
    <source>
        <dbReference type="Proteomes" id="UP001159427"/>
    </source>
</evidence>
<reference evidence="2 3" key="1">
    <citation type="submission" date="2022-05" db="EMBL/GenBank/DDBJ databases">
        <authorList>
            <consortium name="Genoscope - CEA"/>
            <person name="William W."/>
        </authorList>
    </citation>
    <scope>NUCLEOTIDE SEQUENCE [LARGE SCALE GENOMIC DNA]</scope>
</reference>
<sequence length="87" mass="9552">MVEEQNTVNVSRESETPLYSGLSSVTSSHYQGLQHMNACYENSDVAQMKKKNELQAYEEIGQASSDTYATVSSKLPGAPTGNFEKKT</sequence>
<proteinExistence type="predicted"/>
<feature type="region of interest" description="Disordered" evidence="1">
    <location>
        <begin position="66"/>
        <end position="87"/>
    </location>
</feature>
<name>A0ABN8N5Z6_9CNID</name>
<comment type="caution">
    <text evidence="2">The sequence shown here is derived from an EMBL/GenBank/DDBJ whole genome shotgun (WGS) entry which is preliminary data.</text>
</comment>
<protein>
    <submittedName>
        <fullName evidence="2">Uncharacterized protein</fullName>
    </submittedName>
</protein>
<dbReference type="EMBL" id="CALNXI010000727">
    <property type="protein sequence ID" value="CAH3041086.1"/>
    <property type="molecule type" value="Genomic_DNA"/>
</dbReference>
<dbReference type="Proteomes" id="UP001159427">
    <property type="component" value="Unassembled WGS sequence"/>
</dbReference>
<accession>A0ABN8N5Z6</accession>